<accession>A0AAN7J7E1</accession>
<feature type="domain" description="Trichome birefringence-like C-terminal" evidence="9">
    <location>
        <begin position="155"/>
        <end position="424"/>
    </location>
</feature>
<sequence length="436" mass="50195">MNKSVSSLWGVQKMEIVSKFNWDTFGHFRHFYLRGFSFGDRMIKGPCQIWIFVSFNTLFATGSLIFFLSAMLFGYMYLFPTYSPVINSYGISESIVSNGTCNVLNGSWIQDESYPLYDASRCPFAEHGFNCLANGRKDKGYAKWRWKPKNCDIQRFNVRAILEKLRGKRVVFVGDSLSRTQWESLICMLMTGVEDKRDVYEVNGQKITKQIRFLSVRFSSFNLNIDFYRSVFLVQPGPVPRHAPKRVKTTLRLDKMDSISKEWIDSDVLIFNSGHWWTRTKLFEMGWYFQVGNSLKLGMPLTTAFGKALDTWASWVETMVNSNRTSVFFRTFESAHWSGKNRNSCKVPKLPSSRSHGRDRSPISDVIIKVVKKMTVPVTVLHVTPMDAYRRDAHVGTWSDNPSVPDCSHWCLPGVPDTWNEILLLHLLSKNGVPLQ</sequence>
<dbReference type="GO" id="GO:0005794">
    <property type="term" value="C:Golgi apparatus"/>
    <property type="evidence" value="ECO:0007669"/>
    <property type="project" value="TreeGrafter"/>
</dbReference>
<dbReference type="InterPro" id="IPR026057">
    <property type="entry name" value="TBL_C"/>
</dbReference>
<evidence type="ECO:0000256" key="1">
    <source>
        <dbReference type="ARBA" id="ARBA00004167"/>
    </source>
</evidence>
<evidence type="ECO:0008006" key="13">
    <source>
        <dbReference type="Google" id="ProtNLM"/>
    </source>
</evidence>
<dbReference type="Proteomes" id="UP001324115">
    <property type="component" value="Unassembled WGS sequence"/>
</dbReference>
<keyword evidence="4" id="KW-0735">Signal-anchor</keyword>
<keyword evidence="6 8" id="KW-0472">Membrane</keyword>
<feature type="region of interest" description="Disordered" evidence="7">
    <location>
        <begin position="340"/>
        <end position="360"/>
    </location>
</feature>
<comment type="subcellular location">
    <subcellularLocation>
        <location evidence="1">Membrane</location>
        <topology evidence="1">Single-pass membrane protein</topology>
    </subcellularLocation>
</comment>
<dbReference type="PANTHER" id="PTHR32285">
    <property type="entry name" value="PROTEIN TRICHOME BIREFRINGENCE-LIKE 9-RELATED"/>
    <property type="match status" value="1"/>
</dbReference>
<evidence type="ECO:0000256" key="7">
    <source>
        <dbReference type="SAM" id="MobiDB-lite"/>
    </source>
</evidence>
<evidence type="ECO:0000256" key="4">
    <source>
        <dbReference type="ARBA" id="ARBA00022968"/>
    </source>
</evidence>
<feature type="transmembrane region" description="Helical" evidence="8">
    <location>
        <begin position="49"/>
        <end position="78"/>
    </location>
</feature>
<evidence type="ECO:0000256" key="5">
    <source>
        <dbReference type="ARBA" id="ARBA00022989"/>
    </source>
</evidence>
<evidence type="ECO:0000256" key="3">
    <source>
        <dbReference type="ARBA" id="ARBA00022692"/>
    </source>
</evidence>
<keyword evidence="3 8" id="KW-0812">Transmembrane</keyword>
<organism evidence="11 12">
    <name type="scientific">Quercus rubra</name>
    <name type="common">Northern red oak</name>
    <name type="synonym">Quercus borealis</name>
    <dbReference type="NCBI Taxonomy" id="3512"/>
    <lineage>
        <taxon>Eukaryota</taxon>
        <taxon>Viridiplantae</taxon>
        <taxon>Streptophyta</taxon>
        <taxon>Embryophyta</taxon>
        <taxon>Tracheophyta</taxon>
        <taxon>Spermatophyta</taxon>
        <taxon>Magnoliopsida</taxon>
        <taxon>eudicotyledons</taxon>
        <taxon>Gunneridae</taxon>
        <taxon>Pentapetalae</taxon>
        <taxon>rosids</taxon>
        <taxon>fabids</taxon>
        <taxon>Fagales</taxon>
        <taxon>Fagaceae</taxon>
        <taxon>Quercus</taxon>
    </lineage>
</organism>
<evidence type="ECO:0000313" key="11">
    <source>
        <dbReference type="EMBL" id="KAK4600971.1"/>
    </source>
</evidence>
<name>A0AAN7J7E1_QUERU</name>
<dbReference type="EMBL" id="JAXUIC010000002">
    <property type="protein sequence ID" value="KAK4600971.1"/>
    <property type="molecule type" value="Genomic_DNA"/>
</dbReference>
<feature type="domain" description="Trichome birefringence-like N-terminal" evidence="10">
    <location>
        <begin position="100"/>
        <end position="152"/>
    </location>
</feature>
<evidence type="ECO:0000256" key="6">
    <source>
        <dbReference type="ARBA" id="ARBA00023136"/>
    </source>
</evidence>
<comment type="caution">
    <text evidence="11">The sequence shown here is derived from an EMBL/GenBank/DDBJ whole genome shotgun (WGS) entry which is preliminary data.</text>
</comment>
<dbReference type="InterPro" id="IPR029962">
    <property type="entry name" value="TBL"/>
</dbReference>
<dbReference type="GO" id="GO:0016413">
    <property type="term" value="F:O-acetyltransferase activity"/>
    <property type="evidence" value="ECO:0007669"/>
    <property type="project" value="InterPro"/>
</dbReference>
<dbReference type="Pfam" id="PF13839">
    <property type="entry name" value="PC-Esterase"/>
    <property type="match status" value="1"/>
</dbReference>
<dbReference type="AlphaFoldDB" id="A0AAN7J7E1"/>
<evidence type="ECO:0000313" key="12">
    <source>
        <dbReference type="Proteomes" id="UP001324115"/>
    </source>
</evidence>
<reference evidence="11 12" key="1">
    <citation type="journal article" date="2023" name="G3 (Bethesda)">
        <title>A haplotype-resolved chromosome-scale genome for Quercus rubra L. provides insights into the genetics of adaptive traits for red oak species.</title>
        <authorList>
            <person name="Kapoor B."/>
            <person name="Jenkins J."/>
            <person name="Schmutz J."/>
            <person name="Zhebentyayeva T."/>
            <person name="Kuelheim C."/>
            <person name="Coggeshall M."/>
            <person name="Heim C."/>
            <person name="Lasky J.R."/>
            <person name="Leites L."/>
            <person name="Islam-Faridi N."/>
            <person name="Romero-Severson J."/>
            <person name="DeLeo V.L."/>
            <person name="Lucas S.M."/>
            <person name="Lazic D."/>
            <person name="Gailing O."/>
            <person name="Carlson J."/>
            <person name="Staton M."/>
        </authorList>
    </citation>
    <scope>NUCLEOTIDE SEQUENCE [LARGE SCALE GENOMIC DNA]</scope>
    <source>
        <strain evidence="11">Pseudo-F2</strain>
    </source>
</reference>
<evidence type="ECO:0000256" key="2">
    <source>
        <dbReference type="ARBA" id="ARBA00007727"/>
    </source>
</evidence>
<keyword evidence="5 8" id="KW-1133">Transmembrane helix</keyword>
<keyword evidence="12" id="KW-1185">Reference proteome</keyword>
<comment type="similarity">
    <text evidence="2">Belongs to the PC-esterase family. TBL subfamily.</text>
</comment>
<dbReference type="InterPro" id="IPR025846">
    <property type="entry name" value="TBL_N"/>
</dbReference>
<evidence type="ECO:0000259" key="10">
    <source>
        <dbReference type="Pfam" id="PF14416"/>
    </source>
</evidence>
<evidence type="ECO:0000256" key="8">
    <source>
        <dbReference type="SAM" id="Phobius"/>
    </source>
</evidence>
<protein>
    <recommendedName>
        <fullName evidence="13">Trichome birefringence-like N-terminal domain-containing protein</fullName>
    </recommendedName>
</protein>
<evidence type="ECO:0000259" key="9">
    <source>
        <dbReference type="Pfam" id="PF13839"/>
    </source>
</evidence>
<gene>
    <name evidence="11" type="ORF">RGQ29_010522</name>
</gene>
<dbReference type="GO" id="GO:0016020">
    <property type="term" value="C:membrane"/>
    <property type="evidence" value="ECO:0007669"/>
    <property type="project" value="UniProtKB-SubCell"/>
</dbReference>
<proteinExistence type="inferred from homology"/>
<dbReference type="PANTHER" id="PTHR32285:SF63">
    <property type="entry name" value="OS01G0880400 PROTEIN"/>
    <property type="match status" value="1"/>
</dbReference>
<dbReference type="Pfam" id="PF14416">
    <property type="entry name" value="PMR5N"/>
    <property type="match status" value="1"/>
</dbReference>